<feature type="domain" description="MobA/VirD2-like nuclease" evidence="1">
    <location>
        <begin position="109"/>
        <end position="196"/>
    </location>
</feature>
<dbReference type="RefSeq" id="WP_198443218.1">
    <property type="nucleotide sequence ID" value="NZ_CBCSHE010000018.1"/>
</dbReference>
<evidence type="ECO:0000313" key="2">
    <source>
        <dbReference type="EMBL" id="QQA01676.1"/>
    </source>
</evidence>
<dbReference type="EMBL" id="CP064936">
    <property type="protein sequence ID" value="QQA01676.1"/>
    <property type="molecule type" value="Genomic_DNA"/>
</dbReference>
<proteinExistence type="predicted"/>
<protein>
    <submittedName>
        <fullName evidence="2">Relaxase/mobilization nuclease domain-containing protein</fullName>
    </submittedName>
</protein>
<keyword evidence="3" id="KW-1185">Reference proteome</keyword>
<dbReference type="AlphaFoldDB" id="A0A7T3V5P2"/>
<name>A0A7T3V5P2_9SPIR</name>
<sequence length="411" mass="48187">MHKDSITGTEVIDYDFFGKKIYPPRKIKQTDAGKEIAALLRELDYMFYPGRREKKEFHSRVGGGISRKQPCMVKLYYTDNKVSHKEFLRRYMTQENKKSVTDKPELFNYEYDEVPESVIVDYEENKMVDLGFKFIISPESQKIPMKELVRQYVHNLEKITGHKFTWFGAVHTDTGQIHAHLLINGVDKVTVEEIRFGREIVKEVARNIASNISTNLVGPRSAEAIEIARKKLPYAKRWTLIDDHITKYGYYREFENTRMVSGSEFEAEKTTTDDIELIRLNTLVEMGLAIVYRKENPPKYYLEKGWKDKLKAVGRYNTYLEVRNRLRFTPFYNLELYNGSMGQVEGVVSQVYNMDDENIWNNAIVIENKKLNKAWYVPTRIKLKDEDLGKFITVKAEKNQKGVLRPFITIH</sequence>
<dbReference type="Proteomes" id="UP000595224">
    <property type="component" value="Chromosome"/>
</dbReference>
<dbReference type="Pfam" id="PF03432">
    <property type="entry name" value="Relaxase"/>
    <property type="match status" value="1"/>
</dbReference>
<reference evidence="2 3" key="1">
    <citation type="submission" date="2020-11" db="EMBL/GenBank/DDBJ databases">
        <title>Treponema Peruensis nv. sp., first commensal Treponema isolated from human feces.</title>
        <authorList>
            <person name="Belkhou C."/>
            <person name="Raes J."/>
        </authorList>
    </citation>
    <scope>NUCLEOTIDE SEQUENCE [LARGE SCALE GENOMIC DNA]</scope>
    <source>
        <strain evidence="2 3">RCC2812</strain>
    </source>
</reference>
<organism evidence="2 3">
    <name type="scientific">Treponema peruense</name>
    <dbReference type="NCBI Taxonomy" id="2787628"/>
    <lineage>
        <taxon>Bacteria</taxon>
        <taxon>Pseudomonadati</taxon>
        <taxon>Spirochaetota</taxon>
        <taxon>Spirochaetia</taxon>
        <taxon>Spirochaetales</taxon>
        <taxon>Treponemataceae</taxon>
        <taxon>Treponema</taxon>
    </lineage>
</organism>
<dbReference type="KEGG" id="tper:IWA51_03435"/>
<dbReference type="InterPro" id="IPR005094">
    <property type="entry name" value="Endonuclease_MobA/VirD2"/>
</dbReference>
<accession>A0A7T3V5P2</accession>
<evidence type="ECO:0000313" key="3">
    <source>
        <dbReference type="Proteomes" id="UP000595224"/>
    </source>
</evidence>
<evidence type="ECO:0000259" key="1">
    <source>
        <dbReference type="Pfam" id="PF03432"/>
    </source>
</evidence>
<gene>
    <name evidence="2" type="ORF">IWA51_03435</name>
</gene>